<feature type="domain" description="C2H2-type" evidence="15">
    <location>
        <begin position="93"/>
        <end position="120"/>
    </location>
</feature>
<evidence type="ECO:0000256" key="5">
    <source>
        <dbReference type="ARBA" id="ARBA00022833"/>
    </source>
</evidence>
<evidence type="ECO:0000256" key="2">
    <source>
        <dbReference type="ARBA" id="ARBA00022723"/>
    </source>
</evidence>
<keyword evidence="3" id="KW-0677">Repeat</keyword>
<dbReference type="SUPFAM" id="SSF57667">
    <property type="entry name" value="beta-beta-alpha zinc fingers"/>
    <property type="match status" value="3"/>
</dbReference>
<reference evidence="16" key="3">
    <citation type="submission" date="2025-05" db="UniProtKB">
        <authorList>
            <consortium name="Ensembl"/>
        </authorList>
    </citation>
    <scope>IDENTIFICATION</scope>
    <source>
        <strain evidence="16">Brown Norway</strain>
    </source>
</reference>
<evidence type="ECO:0000256" key="13">
    <source>
        <dbReference type="PROSITE-ProRule" id="PRU00042"/>
    </source>
</evidence>
<feature type="domain" description="C2H2-type" evidence="15">
    <location>
        <begin position="65"/>
        <end position="92"/>
    </location>
</feature>
<comment type="similarity">
    <text evidence="10">Belongs to the Ikaros C2H2-type zinc-finger protein family.</text>
</comment>
<name>A0ABK0M0S3_RAT</name>
<evidence type="ECO:0000256" key="12">
    <source>
        <dbReference type="ARBA" id="ARBA00043251"/>
    </source>
</evidence>
<dbReference type="Gene3D" id="3.30.160.60">
    <property type="entry name" value="Classic Zinc Finger"/>
    <property type="match status" value="4"/>
</dbReference>
<protein>
    <recommendedName>
        <fullName evidence="11">Zinc finger protein Pegasus</fullName>
    </recommendedName>
    <alternativeName>
        <fullName evidence="12">Ikaros family zinc finger protein 5</fullName>
    </alternativeName>
</protein>
<dbReference type="GeneTree" id="ENSGT00940000155035"/>
<gene>
    <name evidence="16" type="primary">Ikzf5l1</name>
</gene>
<keyword evidence="6" id="KW-0805">Transcription regulation</keyword>
<keyword evidence="4 13" id="KW-0863">Zinc-finger</keyword>
<reference evidence="17" key="2">
    <citation type="submission" date="2024-01" db="EMBL/GenBank/DDBJ databases">
        <title>GRCr8: a new rat reference genome assembly contstructed from accurate long reads and long range scaffolding.</title>
        <authorList>
            <person name="Doris P.A."/>
            <person name="Kalbfleisch T."/>
            <person name="Li K."/>
            <person name="Howe K."/>
            <person name="Wood J."/>
        </authorList>
    </citation>
    <scope>NUCLEOTIDE SEQUENCE [LARGE SCALE GENOMIC DNA]</scope>
    <source>
        <strain evidence="17">Brown Norway</strain>
    </source>
</reference>
<dbReference type="Ensembl" id="ENSRNOT00000104655.2">
    <property type="protein sequence ID" value="ENSRNOP00000112475.1"/>
    <property type="gene ID" value="ENSRNOG00000087121.1"/>
</dbReference>
<keyword evidence="5" id="KW-0862">Zinc</keyword>
<keyword evidence="9" id="KW-0539">Nucleus</keyword>
<evidence type="ECO:0000256" key="7">
    <source>
        <dbReference type="ARBA" id="ARBA00023125"/>
    </source>
</evidence>
<keyword evidence="17" id="KW-1185">Reference proteome</keyword>
<evidence type="ECO:0000256" key="11">
    <source>
        <dbReference type="ARBA" id="ARBA00040442"/>
    </source>
</evidence>
<dbReference type="PANTHER" id="PTHR24404:SF55">
    <property type="entry name" value="ZINC FINGER PROTEIN PEGASUS"/>
    <property type="match status" value="1"/>
</dbReference>
<evidence type="ECO:0000256" key="4">
    <source>
        <dbReference type="ARBA" id="ARBA00022771"/>
    </source>
</evidence>
<keyword evidence="8" id="KW-0804">Transcription</keyword>
<dbReference type="InterPro" id="IPR013087">
    <property type="entry name" value="Znf_C2H2_type"/>
</dbReference>
<feature type="domain" description="C2H2-type" evidence="15">
    <location>
        <begin position="344"/>
        <end position="371"/>
    </location>
</feature>
<evidence type="ECO:0000313" key="16">
    <source>
        <dbReference type="Ensembl" id="ENSRNOP00000112475.1"/>
    </source>
</evidence>
<feature type="region of interest" description="Disordered" evidence="14">
    <location>
        <begin position="295"/>
        <end position="334"/>
    </location>
</feature>
<evidence type="ECO:0000259" key="15">
    <source>
        <dbReference type="PROSITE" id="PS50157"/>
    </source>
</evidence>
<feature type="compositionally biased region" description="Low complexity" evidence="14">
    <location>
        <begin position="295"/>
        <end position="307"/>
    </location>
</feature>
<evidence type="ECO:0000313" key="17">
    <source>
        <dbReference type="Proteomes" id="UP000002494"/>
    </source>
</evidence>
<evidence type="ECO:0000256" key="3">
    <source>
        <dbReference type="ARBA" id="ARBA00022737"/>
    </source>
</evidence>
<keyword evidence="7" id="KW-0238">DNA-binding</keyword>
<evidence type="ECO:0000256" key="6">
    <source>
        <dbReference type="ARBA" id="ARBA00023015"/>
    </source>
</evidence>
<dbReference type="InterPro" id="IPR036236">
    <property type="entry name" value="Znf_C2H2_sf"/>
</dbReference>
<dbReference type="RefSeq" id="XP_008769640.1">
    <property type="nucleotide sequence ID" value="XM_008771418.4"/>
</dbReference>
<dbReference type="InterPro" id="IPR050589">
    <property type="entry name" value="Ikaros_C2H2-ZF"/>
</dbReference>
<evidence type="ECO:0000256" key="1">
    <source>
        <dbReference type="ARBA" id="ARBA00004123"/>
    </source>
</evidence>
<feature type="compositionally biased region" description="Polar residues" evidence="14">
    <location>
        <begin position="312"/>
        <end position="329"/>
    </location>
</feature>
<feature type="domain" description="C2H2-type" evidence="15">
    <location>
        <begin position="121"/>
        <end position="144"/>
    </location>
</feature>
<sequence length="397" mass="44339">MEEKVEPQDFLKSFREFLSQQTHCRENMLAGDLTQAQGPGAPGDVLDKSRVLMLDDFERTVDGKLQCSYCGYSSQRTARLMEHTRIHTGEKPHRCRLCPFASAYERYLEAHMRSHTGEKPYKCELCAYRCNYGSNLSHHRRRKHNLLPLTGPRASLSSVKMWGTLQSKSNVEDGKQGVLIALTPPSVVQKPDHLSDSTHTIPNVQNGFCDSTDQTSVCRLPRDPQGLLFVDDPLNQLSDLAGHWSTLPPENQNSISADVDSILEEWKPFVMQQPSAQGSVPQSSLILFRLSPPSSSSSLSQRDCSPLAGPSRQPSGYPSTPILGNSQPSSPAPTLKVQGPQLLYFCQHCDTYFADNVLYTIHMGCHGYDNPFQCNICGFNCENKYDFACHFARGQHN</sequence>
<dbReference type="Proteomes" id="UP000002494">
    <property type="component" value="Chromosome 16"/>
</dbReference>
<dbReference type="PANTHER" id="PTHR24404">
    <property type="entry name" value="ZINC FINGER PROTEIN"/>
    <property type="match status" value="1"/>
</dbReference>
<dbReference type="PROSITE" id="PS50157">
    <property type="entry name" value="ZINC_FINGER_C2H2_2"/>
    <property type="match status" value="4"/>
</dbReference>
<dbReference type="SMART" id="SM00355">
    <property type="entry name" value="ZnF_C2H2"/>
    <property type="match status" value="5"/>
</dbReference>
<evidence type="ECO:0000256" key="8">
    <source>
        <dbReference type="ARBA" id="ARBA00023163"/>
    </source>
</evidence>
<dbReference type="Ensembl" id="ENSRNOT00000124339.1">
    <property type="protein sequence ID" value="ENSRNOP00000105036.1"/>
    <property type="gene ID" value="ENSRNOG00000087121.1"/>
</dbReference>
<organism evidence="16 17">
    <name type="scientific">Rattus norvegicus</name>
    <name type="common">Rat</name>
    <dbReference type="NCBI Taxonomy" id="10116"/>
    <lineage>
        <taxon>Eukaryota</taxon>
        <taxon>Metazoa</taxon>
        <taxon>Chordata</taxon>
        <taxon>Craniata</taxon>
        <taxon>Vertebrata</taxon>
        <taxon>Euteleostomi</taxon>
        <taxon>Mammalia</taxon>
        <taxon>Eutheria</taxon>
        <taxon>Euarchontoglires</taxon>
        <taxon>Glires</taxon>
        <taxon>Rodentia</taxon>
        <taxon>Myomorpha</taxon>
        <taxon>Muroidea</taxon>
        <taxon>Muridae</taxon>
        <taxon>Murinae</taxon>
        <taxon>Rattus</taxon>
    </lineage>
</organism>
<evidence type="ECO:0000256" key="9">
    <source>
        <dbReference type="ARBA" id="ARBA00023242"/>
    </source>
</evidence>
<accession>A0ABK0M0S3</accession>
<evidence type="ECO:0000256" key="10">
    <source>
        <dbReference type="ARBA" id="ARBA00038390"/>
    </source>
</evidence>
<proteinExistence type="inferred from homology"/>
<comment type="subcellular location">
    <subcellularLocation>
        <location evidence="1">Nucleus</location>
    </subcellularLocation>
</comment>
<dbReference type="GeneID" id="290911"/>
<dbReference type="PROSITE" id="PS00028">
    <property type="entry name" value="ZINC_FINGER_C2H2_1"/>
    <property type="match status" value="3"/>
</dbReference>
<keyword evidence="2" id="KW-0479">Metal-binding</keyword>
<reference evidence="16" key="1">
    <citation type="journal article" date="2004" name="Nature">
        <title>Genome sequence of the Brown Norway rat yields insights into mammalian evolution.</title>
        <authorList>
            <consortium name="Rat Genome Sequencing Project Consortium"/>
            <person name="Gibbs R.A."/>
            <person name="Weinstock G.M."/>
            <person name="Metzker M.L."/>
            <person name="Muzny D.M."/>
            <person name="Sodergren E.J."/>
            <person name="Scherer S."/>
            <person name="Scott G."/>
            <person name="Steffen D."/>
            <person name="Worley K.C."/>
            <person name="Burch P.E."/>
            <person name="Okwuonu G."/>
            <person name="Hines S."/>
            <person name="Lewis L."/>
            <person name="Deramo C."/>
            <person name="Delgado O."/>
            <person name="Dugan-Rocha S."/>
            <person name="Miner G."/>
            <person name="Morgan M."/>
            <person name="Hawes A."/>
            <person name="Gill R."/>
            <person name="Holt R.A."/>
            <person name="Adams M.D."/>
            <person name="Amanatides P.G."/>
            <person name="Baden-Tillson H."/>
            <person name="Barnstead M."/>
            <person name="Chin S."/>
            <person name="Evans C.A."/>
            <person name="Ferriera S."/>
            <person name="Fosler C."/>
            <person name="Glodek A."/>
            <person name="Gu Z."/>
            <person name="Jennings D."/>
            <person name="Kraft C.L."/>
            <person name="Nguyen T."/>
            <person name="Pfannkoch C.M."/>
            <person name="Sitter C."/>
            <person name="Sutton G.G."/>
            <person name="Venter J.C."/>
            <person name="Woodage T."/>
            <person name="Smith D."/>
            <person name="Lee H.-M."/>
            <person name="Gustafson E."/>
            <person name="Cahill P."/>
            <person name="Kana A."/>
            <person name="Doucette-Stamm L."/>
            <person name="Weinstock K."/>
            <person name="Fechtel K."/>
            <person name="Weiss R.B."/>
            <person name="Dunn D.M."/>
            <person name="Green E.D."/>
            <person name="Blakesley R.W."/>
            <person name="Bouffard G.G."/>
            <person name="De Jong P.J."/>
            <person name="Osoegawa K."/>
            <person name="Zhu B."/>
            <person name="Marra M."/>
            <person name="Schein J."/>
            <person name="Bosdet I."/>
            <person name="Fjell C."/>
            <person name="Jones S."/>
            <person name="Krzywinski M."/>
            <person name="Mathewson C."/>
            <person name="Siddiqui A."/>
            <person name="Wye N."/>
            <person name="McPherson J."/>
            <person name="Zhao S."/>
            <person name="Fraser C.M."/>
            <person name="Shetty J."/>
            <person name="Shatsman S."/>
            <person name="Geer K."/>
            <person name="Chen Y."/>
            <person name="Abramzon S."/>
            <person name="Nierman W.C."/>
            <person name="Havlak P.H."/>
            <person name="Chen R."/>
            <person name="Durbin K.J."/>
            <person name="Egan A."/>
            <person name="Ren Y."/>
            <person name="Song X.-Z."/>
            <person name="Li B."/>
            <person name="Liu Y."/>
            <person name="Qin X."/>
            <person name="Cawley S."/>
            <person name="Cooney A.J."/>
            <person name="D'Souza L.M."/>
            <person name="Martin K."/>
            <person name="Wu J.Q."/>
            <person name="Gonzalez-Garay M.L."/>
            <person name="Jackson A.R."/>
            <person name="Kalafus K.J."/>
            <person name="McLeod M.P."/>
            <person name="Milosavljevic A."/>
            <person name="Virk D."/>
            <person name="Volkov A."/>
            <person name="Wheeler D.A."/>
            <person name="Zhang Z."/>
            <person name="Bailey J.A."/>
            <person name="Eichler E.E."/>
            <person name="Tuzun E."/>
            <person name="Birney E."/>
            <person name="Mongin E."/>
            <person name="Ureta-Vidal A."/>
            <person name="Woodwark C."/>
            <person name="Zdobnov E."/>
            <person name="Bork P."/>
            <person name="Suyama M."/>
            <person name="Torrents D."/>
            <person name="Alexandersson M."/>
            <person name="Trask B.J."/>
            <person name="Young J.M."/>
            <person name="Huang H."/>
            <person name="Wang H."/>
            <person name="Xing H."/>
            <person name="Daniels S."/>
            <person name="Gietzen D."/>
            <person name="Schmidt J."/>
            <person name="Stevens K."/>
            <person name="Vitt U."/>
            <person name="Wingrove J."/>
            <person name="Camara F."/>
            <person name="Mar Alba M."/>
            <person name="Abril J.F."/>
            <person name="Guigo R."/>
            <person name="Smit A."/>
            <person name="Dubchak I."/>
            <person name="Rubin E.M."/>
            <person name="Couronne O."/>
            <person name="Poliakov A."/>
            <person name="Huebner N."/>
            <person name="Ganten D."/>
            <person name="Goesele C."/>
            <person name="Hummel O."/>
            <person name="Kreitler T."/>
            <person name="Lee Y.-A."/>
            <person name="Monti J."/>
            <person name="Schulz H."/>
            <person name="Zimdahl H."/>
            <person name="Himmelbauer H."/>
            <person name="Lehrach H."/>
            <person name="Jacob H.J."/>
            <person name="Bromberg S."/>
            <person name="Gullings-Handley J."/>
            <person name="Jensen-Seaman M.I."/>
            <person name="Kwitek A.E."/>
            <person name="Lazar J."/>
            <person name="Pasko D."/>
            <person name="Tonellato P.J."/>
            <person name="Twigger S."/>
            <person name="Ponting C.P."/>
            <person name="Duarte J.M."/>
            <person name="Rice S."/>
            <person name="Goodstadt L."/>
            <person name="Beatson S.A."/>
            <person name="Emes R.D."/>
            <person name="Winter E.E."/>
            <person name="Webber C."/>
            <person name="Brandt P."/>
            <person name="Nyakatura G."/>
            <person name="Adetobi M."/>
            <person name="Chiaromonte F."/>
            <person name="Elnitski L."/>
            <person name="Eswara P."/>
            <person name="Hardison R.C."/>
            <person name="Hou M."/>
            <person name="Kolbe D."/>
            <person name="Makova K."/>
            <person name="Miller W."/>
            <person name="Nekrutenko A."/>
            <person name="Riemer C."/>
            <person name="Schwartz S."/>
            <person name="Taylor J."/>
            <person name="Yang S."/>
            <person name="Zhang Y."/>
            <person name="Lindpaintner K."/>
            <person name="Andrews T.D."/>
            <person name="Caccamo M."/>
            <person name="Clamp M."/>
            <person name="Clarke L."/>
            <person name="Curwen V."/>
            <person name="Durbin R.M."/>
            <person name="Eyras E."/>
            <person name="Searle S.M."/>
            <person name="Cooper G.M."/>
            <person name="Batzoglou S."/>
            <person name="Brudno M."/>
            <person name="Sidow A."/>
            <person name="Stone E.A."/>
            <person name="Payseur B.A."/>
            <person name="Bourque G."/>
            <person name="Lopez-Otin C."/>
            <person name="Puente X.S."/>
            <person name="Chakrabarti K."/>
            <person name="Chatterji S."/>
            <person name="Dewey C."/>
            <person name="Pachter L."/>
            <person name="Bray N."/>
            <person name="Yap V.B."/>
            <person name="Caspi A."/>
            <person name="Tesler G."/>
            <person name="Pevzner P.A."/>
            <person name="Haussler D."/>
            <person name="Roskin K.M."/>
            <person name="Baertsch R."/>
            <person name="Clawson H."/>
            <person name="Furey T.S."/>
            <person name="Hinrichs A.S."/>
            <person name="Karolchik D."/>
            <person name="Kent W.J."/>
            <person name="Rosenbloom K.R."/>
            <person name="Trumbower H."/>
            <person name="Weirauch M."/>
            <person name="Cooper D.N."/>
            <person name="Stenson P.D."/>
            <person name="Ma B."/>
            <person name="Brent M."/>
            <person name="Arumugam M."/>
            <person name="Shteynberg D."/>
            <person name="Copley R.R."/>
            <person name="Taylor M.S."/>
            <person name="Riethman H."/>
            <person name="Mudunuri U."/>
            <person name="Peterson J."/>
            <person name="Guyer M."/>
            <person name="Felsenfeld A."/>
            <person name="Old S."/>
            <person name="Mockrin S."/>
            <person name="Collins F.S."/>
        </authorList>
    </citation>
    <scope>NUCLEOTIDE SEQUENCE [LARGE SCALE GENOMIC DNA]</scope>
    <source>
        <strain evidence="16">Brown Norway</strain>
    </source>
</reference>
<evidence type="ECO:0000256" key="14">
    <source>
        <dbReference type="SAM" id="MobiDB-lite"/>
    </source>
</evidence>